<keyword evidence="3" id="KW-1185">Reference proteome</keyword>
<dbReference type="PANTHER" id="PTHR15503:SF45">
    <property type="entry name" value="RNA-DIRECTED DNA POLYMERASE HOMOLOG"/>
    <property type="match status" value="1"/>
</dbReference>
<dbReference type="Gene3D" id="2.40.70.10">
    <property type="entry name" value="Acid Proteases"/>
    <property type="match status" value="1"/>
</dbReference>
<dbReference type="Proteomes" id="UP001172457">
    <property type="component" value="Chromosome 6"/>
</dbReference>
<dbReference type="PANTHER" id="PTHR15503">
    <property type="entry name" value="LDOC1 RELATED"/>
    <property type="match status" value="1"/>
</dbReference>
<dbReference type="InterPro" id="IPR032567">
    <property type="entry name" value="RTL1-rel"/>
</dbReference>
<dbReference type="SUPFAM" id="SSF50630">
    <property type="entry name" value="Acid proteases"/>
    <property type="match status" value="1"/>
</dbReference>
<sequence length="226" mass="25640">MRTSFLLDSVPQCDLLVSYNIGYDNPVTVLHVILTEHTARYCKNDDRKKCFKYGNVGHFRDRYPRLNKGSISTSKRNKEKRVTRENQRSKAQEGAFVIGTEEARQDPRVITGTFLINGHYASVIFDSGADRSFVSLGFRPLIPLASESLDEVYSIELADGQELKARDVLLNCTLSLADELFSIDLIPIELGSFDAVVGMDWLSQNRATIGCYERLLGYNFRMVEPW</sequence>
<evidence type="ECO:0000313" key="2">
    <source>
        <dbReference type="EMBL" id="KAJ9546253.1"/>
    </source>
</evidence>
<name>A0AA38SPM8_9ASTR</name>
<dbReference type="EMBL" id="JARYMX010000006">
    <property type="protein sequence ID" value="KAJ9546253.1"/>
    <property type="molecule type" value="Genomic_DNA"/>
</dbReference>
<accession>A0AA38SPM8</accession>
<dbReference type="Pfam" id="PF08284">
    <property type="entry name" value="RVP_2"/>
    <property type="match status" value="1"/>
</dbReference>
<dbReference type="CDD" id="cd00303">
    <property type="entry name" value="retropepsin_like"/>
    <property type="match status" value="1"/>
</dbReference>
<feature type="compositionally biased region" description="Basic and acidic residues" evidence="1">
    <location>
        <begin position="80"/>
        <end position="89"/>
    </location>
</feature>
<evidence type="ECO:0008006" key="4">
    <source>
        <dbReference type="Google" id="ProtNLM"/>
    </source>
</evidence>
<evidence type="ECO:0000256" key="1">
    <source>
        <dbReference type="SAM" id="MobiDB-lite"/>
    </source>
</evidence>
<comment type="caution">
    <text evidence="2">The sequence shown here is derived from an EMBL/GenBank/DDBJ whole genome shotgun (WGS) entry which is preliminary data.</text>
</comment>
<organism evidence="2 3">
    <name type="scientific">Centaurea solstitialis</name>
    <name type="common">yellow star-thistle</name>
    <dbReference type="NCBI Taxonomy" id="347529"/>
    <lineage>
        <taxon>Eukaryota</taxon>
        <taxon>Viridiplantae</taxon>
        <taxon>Streptophyta</taxon>
        <taxon>Embryophyta</taxon>
        <taxon>Tracheophyta</taxon>
        <taxon>Spermatophyta</taxon>
        <taxon>Magnoliopsida</taxon>
        <taxon>eudicotyledons</taxon>
        <taxon>Gunneridae</taxon>
        <taxon>Pentapetalae</taxon>
        <taxon>asterids</taxon>
        <taxon>campanulids</taxon>
        <taxon>Asterales</taxon>
        <taxon>Asteraceae</taxon>
        <taxon>Carduoideae</taxon>
        <taxon>Cardueae</taxon>
        <taxon>Centaureinae</taxon>
        <taxon>Centaurea</taxon>
    </lineage>
</organism>
<evidence type="ECO:0000313" key="3">
    <source>
        <dbReference type="Proteomes" id="UP001172457"/>
    </source>
</evidence>
<proteinExistence type="predicted"/>
<feature type="region of interest" description="Disordered" evidence="1">
    <location>
        <begin position="66"/>
        <end position="89"/>
    </location>
</feature>
<reference evidence="2" key="1">
    <citation type="submission" date="2023-03" db="EMBL/GenBank/DDBJ databases">
        <title>Chromosome-scale reference genome and RAD-based genetic map of yellow starthistle (Centaurea solstitialis) reveal putative structural variation and QTLs associated with invader traits.</title>
        <authorList>
            <person name="Reatini B."/>
            <person name="Cang F.A."/>
            <person name="Jiang Q."/>
            <person name="Mckibben M.T.W."/>
            <person name="Barker M.S."/>
            <person name="Rieseberg L.H."/>
            <person name="Dlugosch K.M."/>
        </authorList>
    </citation>
    <scope>NUCLEOTIDE SEQUENCE</scope>
    <source>
        <strain evidence="2">CAN-66</strain>
        <tissue evidence="2">Leaf</tissue>
    </source>
</reference>
<gene>
    <name evidence="2" type="ORF">OSB04_025960</name>
</gene>
<dbReference type="AlphaFoldDB" id="A0AA38SPM8"/>
<dbReference type="InterPro" id="IPR021109">
    <property type="entry name" value="Peptidase_aspartic_dom_sf"/>
</dbReference>
<protein>
    <recommendedName>
        <fullName evidence="4">Reverse transcriptase domain-containing protein</fullName>
    </recommendedName>
</protein>